<dbReference type="RefSeq" id="XP_003288666.1">
    <property type="nucleotide sequence ID" value="XM_003288618.1"/>
</dbReference>
<evidence type="ECO:0000313" key="2">
    <source>
        <dbReference type="EMBL" id="EGC34809.1"/>
    </source>
</evidence>
<dbReference type="GeneID" id="10499120"/>
<sequence length="213" mass="23521">MTSSVSNLLTSDKETLCLRSWNPKTKPIATVTFIHGLGEHSGRYEHVFSKFADEGIKVNAFDQRGHGVSTGVRGHSPSLEQSLKDIQLIASTAESDLPHFIYGHSFGGCLALHYNLKKKDQSPSGCIVTSPLIRTTFKVPGFKLAMGNFFGKIMPTVSTSNNIDPSFISRDPEAVKEYKEDKLVHAKITLGMGKWLLQRSEQLIELAPEFDTP</sequence>
<accession>F0ZMK9</accession>
<dbReference type="SUPFAM" id="SSF53474">
    <property type="entry name" value="alpha/beta-Hydrolases"/>
    <property type="match status" value="1"/>
</dbReference>
<evidence type="ECO:0000259" key="1">
    <source>
        <dbReference type="Pfam" id="PF12146"/>
    </source>
</evidence>
<dbReference type="GO" id="GO:0016020">
    <property type="term" value="C:membrane"/>
    <property type="evidence" value="ECO:0000318"/>
    <property type="project" value="GO_Central"/>
</dbReference>
<feature type="domain" description="Serine aminopeptidase S33" evidence="1">
    <location>
        <begin position="26"/>
        <end position="213"/>
    </location>
</feature>
<protein>
    <recommendedName>
        <fullName evidence="1">Serine aminopeptidase S33 domain-containing protein</fullName>
    </recommendedName>
</protein>
<dbReference type="GO" id="GO:0016298">
    <property type="term" value="F:lipase activity"/>
    <property type="evidence" value="ECO:0000318"/>
    <property type="project" value="GO_Central"/>
</dbReference>
<dbReference type="STRING" id="5786.F0ZMK9"/>
<dbReference type="Gene3D" id="3.40.50.1820">
    <property type="entry name" value="alpha/beta hydrolase"/>
    <property type="match status" value="1"/>
</dbReference>
<dbReference type="AlphaFoldDB" id="F0ZMK9"/>
<name>F0ZMK9_DICPU</name>
<dbReference type="EMBL" id="GL871082">
    <property type="protein sequence ID" value="EGC34809.1"/>
    <property type="molecule type" value="Genomic_DNA"/>
</dbReference>
<dbReference type="eggNOG" id="KOG1455">
    <property type="taxonomic scope" value="Eukaryota"/>
</dbReference>
<dbReference type="KEGG" id="dpp:DICPUDRAFT_92131"/>
<keyword evidence="3" id="KW-1185">Reference proteome</keyword>
<feature type="non-terminal residue" evidence="2">
    <location>
        <position position="1"/>
    </location>
</feature>
<dbReference type="InParanoid" id="F0ZMK9"/>
<dbReference type="Proteomes" id="UP000001064">
    <property type="component" value="Unassembled WGS sequence"/>
</dbReference>
<gene>
    <name evidence="2" type="ORF">DICPUDRAFT_92131</name>
</gene>
<dbReference type="VEuPathDB" id="AmoebaDB:DICPUDRAFT_92131"/>
<dbReference type="PANTHER" id="PTHR11614">
    <property type="entry name" value="PHOSPHOLIPASE-RELATED"/>
    <property type="match status" value="1"/>
</dbReference>
<organism evidence="2 3">
    <name type="scientific">Dictyostelium purpureum</name>
    <name type="common">Slime mold</name>
    <dbReference type="NCBI Taxonomy" id="5786"/>
    <lineage>
        <taxon>Eukaryota</taxon>
        <taxon>Amoebozoa</taxon>
        <taxon>Evosea</taxon>
        <taxon>Eumycetozoa</taxon>
        <taxon>Dictyostelia</taxon>
        <taxon>Dictyosteliales</taxon>
        <taxon>Dictyosteliaceae</taxon>
        <taxon>Dictyostelium</taxon>
    </lineage>
</organism>
<dbReference type="InterPro" id="IPR022742">
    <property type="entry name" value="Hydrolase_4"/>
</dbReference>
<dbReference type="Pfam" id="PF12146">
    <property type="entry name" value="Hydrolase_4"/>
    <property type="match status" value="1"/>
</dbReference>
<proteinExistence type="predicted"/>
<reference evidence="3" key="1">
    <citation type="journal article" date="2011" name="Genome Biol.">
        <title>Comparative genomics of the social amoebae Dictyostelium discoideum and Dictyostelium purpureum.</title>
        <authorList>
            <consortium name="US DOE Joint Genome Institute (JGI-PGF)"/>
            <person name="Sucgang R."/>
            <person name="Kuo A."/>
            <person name="Tian X."/>
            <person name="Salerno W."/>
            <person name="Parikh A."/>
            <person name="Feasley C.L."/>
            <person name="Dalin E."/>
            <person name="Tu H."/>
            <person name="Huang E."/>
            <person name="Barry K."/>
            <person name="Lindquist E."/>
            <person name="Shapiro H."/>
            <person name="Bruce D."/>
            <person name="Schmutz J."/>
            <person name="Salamov A."/>
            <person name="Fey P."/>
            <person name="Gaudet P."/>
            <person name="Anjard C."/>
            <person name="Babu M.M."/>
            <person name="Basu S."/>
            <person name="Bushmanova Y."/>
            <person name="van der Wel H."/>
            <person name="Katoh-Kurasawa M."/>
            <person name="Dinh C."/>
            <person name="Coutinho P.M."/>
            <person name="Saito T."/>
            <person name="Elias M."/>
            <person name="Schaap P."/>
            <person name="Kay R.R."/>
            <person name="Henrissat B."/>
            <person name="Eichinger L."/>
            <person name="Rivero F."/>
            <person name="Putnam N.H."/>
            <person name="West C.M."/>
            <person name="Loomis W.F."/>
            <person name="Chisholm R.L."/>
            <person name="Shaulsky G."/>
            <person name="Strassmann J.E."/>
            <person name="Queller D.C."/>
            <person name="Kuspa A."/>
            <person name="Grigoriev I.V."/>
        </authorList>
    </citation>
    <scope>NUCLEOTIDE SEQUENCE [LARGE SCALE GENOMIC DNA]</scope>
    <source>
        <strain evidence="3">QSDP1</strain>
    </source>
</reference>
<dbReference type="OrthoDB" id="10249433at2759"/>
<dbReference type="InterPro" id="IPR051044">
    <property type="entry name" value="MAG_DAG_Lipase"/>
</dbReference>
<evidence type="ECO:0000313" key="3">
    <source>
        <dbReference type="Proteomes" id="UP000001064"/>
    </source>
</evidence>
<dbReference type="InterPro" id="IPR029058">
    <property type="entry name" value="AB_hydrolase_fold"/>
</dbReference>